<dbReference type="EMBL" id="JAYKXN010000007">
    <property type="protein sequence ID" value="KAK7270758.1"/>
    <property type="molecule type" value="Genomic_DNA"/>
</dbReference>
<gene>
    <name evidence="1" type="ORF">RJT34_26157</name>
</gene>
<dbReference type="PANTHER" id="PTHR31509">
    <property type="entry name" value="BPS1-LIKE PROTEIN"/>
    <property type="match status" value="1"/>
</dbReference>
<evidence type="ECO:0000313" key="2">
    <source>
        <dbReference type="Proteomes" id="UP001359559"/>
    </source>
</evidence>
<accession>A0AAN9I7U9</accession>
<dbReference type="AlphaFoldDB" id="A0AAN9I7U9"/>
<comment type="caution">
    <text evidence="1">The sequence shown here is derived from an EMBL/GenBank/DDBJ whole genome shotgun (WGS) entry which is preliminary data.</text>
</comment>
<evidence type="ECO:0000313" key="1">
    <source>
        <dbReference type="EMBL" id="KAK7270758.1"/>
    </source>
</evidence>
<organism evidence="1 2">
    <name type="scientific">Clitoria ternatea</name>
    <name type="common">Butterfly pea</name>
    <dbReference type="NCBI Taxonomy" id="43366"/>
    <lineage>
        <taxon>Eukaryota</taxon>
        <taxon>Viridiplantae</taxon>
        <taxon>Streptophyta</taxon>
        <taxon>Embryophyta</taxon>
        <taxon>Tracheophyta</taxon>
        <taxon>Spermatophyta</taxon>
        <taxon>Magnoliopsida</taxon>
        <taxon>eudicotyledons</taxon>
        <taxon>Gunneridae</taxon>
        <taxon>Pentapetalae</taxon>
        <taxon>rosids</taxon>
        <taxon>fabids</taxon>
        <taxon>Fabales</taxon>
        <taxon>Fabaceae</taxon>
        <taxon>Papilionoideae</taxon>
        <taxon>50 kb inversion clade</taxon>
        <taxon>NPAAA clade</taxon>
        <taxon>indigoferoid/millettioid clade</taxon>
        <taxon>Phaseoleae</taxon>
        <taxon>Clitoria</taxon>
    </lineage>
</organism>
<proteinExistence type="predicted"/>
<keyword evidence="2" id="KW-1185">Reference proteome</keyword>
<protein>
    <submittedName>
        <fullName evidence="1">Uncharacterized protein</fullName>
    </submittedName>
</protein>
<sequence length="308" mass="34347">MKVPSAILKSLSSRRIQPAAVAPLPAATRFNRYLAAELNTLQSQGNIGLVQVLDAAITTQKIALNSLLNISCIDDVERGVMEEYLENNIDILDACNFFVDTIEGMKKNYGGSLRNIVERLVGANALAPALDQLESCDDLEKKFKTMKKCGFGLRRLKLGHESEFSEVLCGSKVMALMCCKFLELGLSLDSKSGLPLMKKWHPTSFSWLRMIHEMVEEAEGKGGEKRKRRSGSLVMNELKQMVSAVHELKEQIKGKREKDVIRSGVERLKRSSMELEDKLGVIEGKVKDLYKTSIDVRMALLGILSFHS</sequence>
<reference evidence="1 2" key="1">
    <citation type="submission" date="2024-01" db="EMBL/GenBank/DDBJ databases">
        <title>The genomes of 5 underutilized Papilionoideae crops provide insights into root nodulation and disease resistance.</title>
        <authorList>
            <person name="Yuan L."/>
        </authorList>
    </citation>
    <scope>NUCLEOTIDE SEQUENCE [LARGE SCALE GENOMIC DNA]</scope>
    <source>
        <strain evidence="1">LY-2023</strain>
        <tissue evidence="1">Leaf</tissue>
    </source>
</reference>
<name>A0AAN9I7U9_CLITE</name>
<dbReference type="Proteomes" id="UP001359559">
    <property type="component" value="Unassembled WGS sequence"/>
</dbReference>